<feature type="transmembrane region" description="Helical" evidence="1">
    <location>
        <begin position="246"/>
        <end position="270"/>
    </location>
</feature>
<feature type="transmembrane region" description="Helical" evidence="1">
    <location>
        <begin position="128"/>
        <end position="146"/>
    </location>
</feature>
<feature type="transmembrane region" description="Helical" evidence="1">
    <location>
        <begin position="21"/>
        <end position="44"/>
    </location>
</feature>
<keyword evidence="1" id="KW-0812">Transmembrane</keyword>
<feature type="transmembrane region" description="Helical" evidence="1">
    <location>
        <begin position="308"/>
        <end position="335"/>
    </location>
</feature>
<comment type="caution">
    <text evidence="2">The sequence shown here is derived from an EMBL/GenBank/DDBJ whole genome shotgun (WGS) entry which is preliminary data.</text>
</comment>
<dbReference type="EMBL" id="MUIO01000018">
    <property type="protein sequence ID" value="ORC60573.1"/>
    <property type="molecule type" value="Genomic_DNA"/>
</dbReference>
<dbReference type="OrthoDB" id="6801209at2"/>
<reference evidence="3" key="1">
    <citation type="submission" date="2017-02" db="EMBL/GenBank/DDBJ databases">
        <title>Pseudomonas floridae sp. nov., a novel pathogenic bacterial species isolated from tomato.</title>
        <authorList>
            <person name="Timilsina S."/>
            <person name="Vallad G.E."/>
            <person name="Jones J.B."/>
        </authorList>
    </citation>
    <scope>NUCLEOTIDE SEQUENCE [LARGE SCALE GENOMIC DNA]</scope>
    <source>
        <strain evidence="3">GEV388</strain>
    </source>
</reference>
<sequence>MELNPANRAGDSSSIISFDKSTVVVLVAISLLLVETFSGALRFYFDKAGISPLLYLPKVACILLFALELRTFKAGRLFWTFIVLWAISGLWAMLHRASIHNLAFSLFALSPLVFGLVCSEHLIHRRKLLCWAVGFCLLASLAGVALDKFTAVPWKGYSYNVGETELSANTTWSADEVDRVAGFARVSNVLSILIAFYTLYLFMFLRSRLVMMLLSAVALYAIVLTTSKAPAGAFALTMGLLLIQRMSWTCRILCVLVVFIGLLLPTLGLVMSFDARTVSSSGSTLASFYDRLINTWPNVINALSREGWVLTGAGFGLVGSTMGIFPVEGAGIFLGMDNSALYLWAMFGVMGGLLYALQIPLLFKLIEDESRVGRMLLSISVCWCLISWTTDMFEVAIANLFAGLAIGYVITARQEAFITPKPSDLQLTALPHLR</sequence>
<organism evidence="2 3">
    <name type="scientific">Pseudomonas floridensis</name>
    <dbReference type="NCBI Taxonomy" id="1958950"/>
    <lineage>
        <taxon>Bacteria</taxon>
        <taxon>Pseudomonadati</taxon>
        <taxon>Pseudomonadota</taxon>
        <taxon>Gammaproteobacteria</taxon>
        <taxon>Pseudomonadales</taxon>
        <taxon>Pseudomonadaceae</taxon>
        <taxon>Pseudomonas</taxon>
    </lineage>
</organism>
<feature type="transmembrane region" description="Helical" evidence="1">
    <location>
        <begin position="99"/>
        <end position="116"/>
    </location>
</feature>
<dbReference type="Proteomes" id="UP000192815">
    <property type="component" value="Unassembled WGS sequence"/>
</dbReference>
<dbReference type="RefSeq" id="WP_083181917.1">
    <property type="nucleotide sequence ID" value="NZ_CBCRZR010000022.1"/>
</dbReference>
<evidence type="ECO:0000256" key="1">
    <source>
        <dbReference type="SAM" id="Phobius"/>
    </source>
</evidence>
<evidence type="ECO:0000313" key="2">
    <source>
        <dbReference type="EMBL" id="ORC60573.1"/>
    </source>
</evidence>
<evidence type="ECO:0000313" key="3">
    <source>
        <dbReference type="Proteomes" id="UP000192815"/>
    </source>
</evidence>
<evidence type="ECO:0008006" key="4">
    <source>
        <dbReference type="Google" id="ProtNLM"/>
    </source>
</evidence>
<dbReference type="STRING" id="1958950.BZK31_06265"/>
<keyword evidence="3" id="KW-1185">Reference proteome</keyword>
<feature type="transmembrane region" description="Helical" evidence="1">
    <location>
        <begin position="182"/>
        <end position="202"/>
    </location>
</feature>
<accession>A0A1X0NB12</accession>
<keyword evidence="1" id="KW-1133">Transmembrane helix</keyword>
<feature type="transmembrane region" description="Helical" evidence="1">
    <location>
        <begin position="341"/>
        <end position="363"/>
    </location>
</feature>
<keyword evidence="1" id="KW-0472">Membrane</keyword>
<name>A0A1X0NB12_9PSED</name>
<gene>
    <name evidence="2" type="ORF">BZK31_06265</name>
</gene>
<feature type="transmembrane region" description="Helical" evidence="1">
    <location>
        <begin position="50"/>
        <end position="67"/>
    </location>
</feature>
<feature type="transmembrane region" description="Helical" evidence="1">
    <location>
        <begin position="372"/>
        <end position="389"/>
    </location>
</feature>
<protein>
    <recommendedName>
        <fullName evidence="4">O-antigen ligase domain-containing protein</fullName>
    </recommendedName>
</protein>
<proteinExistence type="predicted"/>
<dbReference type="AlphaFoldDB" id="A0A1X0NB12"/>
<feature type="transmembrane region" description="Helical" evidence="1">
    <location>
        <begin position="74"/>
        <end position="93"/>
    </location>
</feature>